<feature type="transmembrane region" description="Helical" evidence="1">
    <location>
        <begin position="20"/>
        <end position="37"/>
    </location>
</feature>
<dbReference type="AlphaFoldDB" id="A0A931J5C8"/>
<reference evidence="2" key="1">
    <citation type="submission" date="2020-12" db="EMBL/GenBank/DDBJ databases">
        <title>The genome sequence of Inhella sp. 1Y17.</title>
        <authorList>
            <person name="Liu Y."/>
        </authorList>
    </citation>
    <scope>NUCLEOTIDE SEQUENCE</scope>
    <source>
        <strain evidence="2">1Y17</strain>
    </source>
</reference>
<evidence type="ECO:0000256" key="1">
    <source>
        <dbReference type="SAM" id="Phobius"/>
    </source>
</evidence>
<comment type="caution">
    <text evidence="2">The sequence shown here is derived from an EMBL/GenBank/DDBJ whole genome shotgun (WGS) entry which is preliminary data.</text>
</comment>
<keyword evidence="3" id="KW-1185">Reference proteome</keyword>
<gene>
    <name evidence="2" type="ORF">I7X39_19350</name>
</gene>
<accession>A0A931J5C8</accession>
<proteinExistence type="predicted"/>
<protein>
    <submittedName>
        <fullName evidence="2">Uncharacterized protein</fullName>
    </submittedName>
</protein>
<sequence>MRPEARFTAKHPRSALRHGWWALPLLVGLILLILRPWDAATPLVFRLKPMPAASAPAAKASGPQPIDVRIIPARPASAPASR</sequence>
<evidence type="ECO:0000313" key="2">
    <source>
        <dbReference type="EMBL" id="MBH9579053.1"/>
    </source>
</evidence>
<evidence type="ECO:0000313" key="3">
    <source>
        <dbReference type="Proteomes" id="UP000613266"/>
    </source>
</evidence>
<dbReference type="Proteomes" id="UP000613266">
    <property type="component" value="Unassembled WGS sequence"/>
</dbReference>
<dbReference type="RefSeq" id="WP_198112821.1">
    <property type="nucleotide sequence ID" value="NZ_JAEDAK010000017.1"/>
</dbReference>
<keyword evidence="1" id="KW-0472">Membrane</keyword>
<name>A0A931J5C8_9BURK</name>
<keyword evidence="1" id="KW-0812">Transmembrane</keyword>
<dbReference type="EMBL" id="JAEDAK010000017">
    <property type="protein sequence ID" value="MBH9579053.1"/>
    <property type="molecule type" value="Genomic_DNA"/>
</dbReference>
<keyword evidence="1" id="KW-1133">Transmembrane helix</keyword>
<organism evidence="2 3">
    <name type="scientific">Inhella proteolytica</name>
    <dbReference type="NCBI Taxonomy" id="2795029"/>
    <lineage>
        <taxon>Bacteria</taxon>
        <taxon>Pseudomonadati</taxon>
        <taxon>Pseudomonadota</taxon>
        <taxon>Betaproteobacteria</taxon>
        <taxon>Burkholderiales</taxon>
        <taxon>Sphaerotilaceae</taxon>
        <taxon>Inhella</taxon>
    </lineage>
</organism>